<proteinExistence type="predicted"/>
<evidence type="ECO:0000313" key="2">
    <source>
        <dbReference type="Proteomes" id="UP001153050"/>
    </source>
</evidence>
<comment type="caution">
    <text evidence="1">The sequence shown here is derived from an EMBL/GenBank/DDBJ whole genome shotgun (WGS) entry which is preliminary data.</text>
</comment>
<accession>A0ABM9E080</accession>
<name>A0ABM9E080_9HYPH</name>
<keyword evidence="2" id="KW-1185">Reference proteome</keyword>
<reference evidence="1 2" key="1">
    <citation type="submission" date="2022-03" db="EMBL/GenBank/DDBJ databases">
        <authorList>
            <person name="Brunel B."/>
        </authorList>
    </citation>
    <scope>NUCLEOTIDE SEQUENCE [LARGE SCALE GENOMIC DNA]</scope>
    <source>
        <strain evidence="1">STM5069sample</strain>
    </source>
</reference>
<evidence type="ECO:0008006" key="3">
    <source>
        <dbReference type="Google" id="ProtNLM"/>
    </source>
</evidence>
<dbReference type="EMBL" id="CAKXZT010000126">
    <property type="protein sequence ID" value="CAH2402364.1"/>
    <property type="molecule type" value="Genomic_DNA"/>
</dbReference>
<dbReference type="RefSeq" id="WP_254019014.1">
    <property type="nucleotide sequence ID" value="NZ_CAKXZT010000126.1"/>
</dbReference>
<sequence>MGWLGNKVLGWSTNVQKRELEEFVARLRAMDGSELGMVVACATNHRHLVAKTRGWNLLEPALCEMQEPALALKIGQLIKDLQAKNRPELAVGFFVWLHSVRAANNPDLRQLGRDMWKELGRGFEHVEDSAEGFETVTGVEFNTGGYDAYPAGLTPIPV</sequence>
<evidence type="ECO:0000313" key="1">
    <source>
        <dbReference type="EMBL" id="CAH2402364.1"/>
    </source>
</evidence>
<protein>
    <recommendedName>
        <fullName evidence="3">Transposase</fullName>
    </recommendedName>
</protein>
<gene>
    <name evidence="1" type="ORF">MES5069_310100</name>
</gene>
<dbReference type="Proteomes" id="UP001153050">
    <property type="component" value="Unassembled WGS sequence"/>
</dbReference>
<organism evidence="1 2">
    <name type="scientific">Mesorhizobium escarrei</name>
    <dbReference type="NCBI Taxonomy" id="666018"/>
    <lineage>
        <taxon>Bacteria</taxon>
        <taxon>Pseudomonadati</taxon>
        <taxon>Pseudomonadota</taxon>
        <taxon>Alphaproteobacteria</taxon>
        <taxon>Hyphomicrobiales</taxon>
        <taxon>Phyllobacteriaceae</taxon>
        <taxon>Mesorhizobium</taxon>
    </lineage>
</organism>